<feature type="transmembrane region" description="Helical" evidence="6">
    <location>
        <begin position="186"/>
        <end position="210"/>
    </location>
</feature>
<feature type="region of interest" description="Disordered" evidence="5">
    <location>
        <begin position="214"/>
        <end position="234"/>
    </location>
</feature>
<evidence type="ECO:0000256" key="7">
    <source>
        <dbReference type="SAM" id="SignalP"/>
    </source>
</evidence>
<dbReference type="PANTHER" id="PTHR15549">
    <property type="entry name" value="PAIRED IMMUNOGLOBULIN-LIKE TYPE 2 RECEPTOR"/>
    <property type="match status" value="1"/>
</dbReference>
<evidence type="ECO:0000256" key="3">
    <source>
        <dbReference type="ARBA" id="ARBA00022989"/>
    </source>
</evidence>
<evidence type="ECO:0000256" key="4">
    <source>
        <dbReference type="ARBA" id="ARBA00023136"/>
    </source>
</evidence>
<keyword evidence="9" id="KW-1185">Reference proteome</keyword>
<evidence type="ECO:0000313" key="9">
    <source>
        <dbReference type="Proteomes" id="UP000249402"/>
    </source>
</evidence>
<feature type="signal peptide" evidence="7">
    <location>
        <begin position="1"/>
        <end position="28"/>
    </location>
</feature>
<reference evidence="8 9" key="1">
    <citation type="submission" date="2018-02" db="EMBL/GenBank/DDBJ databases">
        <title>The genomes of Aspergillus section Nigri reveals drivers in fungal speciation.</title>
        <authorList>
            <consortium name="DOE Joint Genome Institute"/>
            <person name="Vesth T.C."/>
            <person name="Nybo J."/>
            <person name="Theobald S."/>
            <person name="Brandl J."/>
            <person name="Frisvad J.C."/>
            <person name="Nielsen K.F."/>
            <person name="Lyhne E.K."/>
            <person name="Kogle M.E."/>
            <person name="Kuo A."/>
            <person name="Riley R."/>
            <person name="Clum A."/>
            <person name="Nolan M."/>
            <person name="Lipzen A."/>
            <person name="Salamov A."/>
            <person name="Henrissat B."/>
            <person name="Wiebenga A."/>
            <person name="De vries R.P."/>
            <person name="Grigoriev I.V."/>
            <person name="Mortensen U.H."/>
            <person name="Andersen M.R."/>
            <person name="Baker S.E."/>
        </authorList>
    </citation>
    <scope>NUCLEOTIDE SEQUENCE [LARGE SCALE GENOMIC DNA]</scope>
    <source>
        <strain evidence="8 9">CBS 121593</strain>
    </source>
</reference>
<comment type="subcellular location">
    <subcellularLocation>
        <location evidence="1">Membrane</location>
        <topology evidence="1">Single-pass membrane protein</topology>
    </subcellularLocation>
</comment>
<dbReference type="VEuPathDB" id="FungiDB:BO80DRAFT_398788"/>
<protein>
    <recommendedName>
        <fullName evidence="10">Mid2 domain-containing protein</fullName>
    </recommendedName>
</protein>
<dbReference type="CDD" id="cd12087">
    <property type="entry name" value="TM_EGFR-like"/>
    <property type="match status" value="1"/>
</dbReference>
<dbReference type="AlphaFoldDB" id="A0A395HA08"/>
<keyword evidence="7" id="KW-0732">Signal</keyword>
<dbReference type="Proteomes" id="UP000249402">
    <property type="component" value="Unassembled WGS sequence"/>
</dbReference>
<dbReference type="OrthoDB" id="5511210at2759"/>
<proteinExistence type="predicted"/>
<evidence type="ECO:0000256" key="1">
    <source>
        <dbReference type="ARBA" id="ARBA00004167"/>
    </source>
</evidence>
<keyword evidence="2 6" id="KW-0812">Transmembrane</keyword>
<accession>A0A395HA08</accession>
<evidence type="ECO:0000256" key="6">
    <source>
        <dbReference type="SAM" id="Phobius"/>
    </source>
</evidence>
<keyword evidence="4 6" id="KW-0472">Membrane</keyword>
<evidence type="ECO:0000256" key="2">
    <source>
        <dbReference type="ARBA" id="ARBA00022692"/>
    </source>
</evidence>
<evidence type="ECO:0000256" key="5">
    <source>
        <dbReference type="SAM" id="MobiDB-lite"/>
    </source>
</evidence>
<keyword evidence="3 6" id="KW-1133">Transmembrane helix</keyword>
<dbReference type="RefSeq" id="XP_025578837.1">
    <property type="nucleotide sequence ID" value="XM_025717442.1"/>
</dbReference>
<feature type="chain" id="PRO_5017418027" description="Mid2 domain-containing protein" evidence="7">
    <location>
        <begin position="29"/>
        <end position="286"/>
    </location>
</feature>
<dbReference type="GeneID" id="37222307"/>
<evidence type="ECO:0000313" key="8">
    <source>
        <dbReference type="EMBL" id="RAL04510.1"/>
    </source>
</evidence>
<name>A0A395HA08_9EURO</name>
<dbReference type="GO" id="GO:0016020">
    <property type="term" value="C:membrane"/>
    <property type="evidence" value="ECO:0007669"/>
    <property type="project" value="UniProtKB-SubCell"/>
</dbReference>
<gene>
    <name evidence="8" type="ORF">BO80DRAFT_398788</name>
</gene>
<dbReference type="GO" id="GO:0071944">
    <property type="term" value="C:cell periphery"/>
    <property type="evidence" value="ECO:0007669"/>
    <property type="project" value="UniProtKB-ARBA"/>
</dbReference>
<organism evidence="8 9">
    <name type="scientific">Aspergillus ibericus CBS 121593</name>
    <dbReference type="NCBI Taxonomy" id="1448316"/>
    <lineage>
        <taxon>Eukaryota</taxon>
        <taxon>Fungi</taxon>
        <taxon>Dikarya</taxon>
        <taxon>Ascomycota</taxon>
        <taxon>Pezizomycotina</taxon>
        <taxon>Eurotiomycetes</taxon>
        <taxon>Eurotiomycetidae</taxon>
        <taxon>Eurotiales</taxon>
        <taxon>Aspergillaceae</taxon>
        <taxon>Aspergillus</taxon>
        <taxon>Aspergillus subgen. Circumdati</taxon>
    </lineage>
</organism>
<dbReference type="PANTHER" id="PTHR15549:SF26">
    <property type="entry name" value="AXIAL BUDDING PATTERN PROTEIN 2-RELATED"/>
    <property type="match status" value="1"/>
</dbReference>
<sequence>MMFGGILGRIAYLVCLLLALQERGFVRAEGFTFPTSTEYEFIVGDLVNVSWNVVTSRVSLYEVCSSAVALDMPVNVTNDYSYVWNATRDNYRESGCAFELEPLDYNGDPNPPNLTSVLFGVSKRYSGDPAPVSYNFYGTTSTTTSTATATSSTSSTTSTAVAETSAASSIDPAVARKSGLTVAQKVGIGLGVPLGVLAIAVLGGALALLYRRRSRKQRNSEHYPNTDQAASPMMVEEAKVPSDPRMSRAETLIAELPSHSDLGGIDEMEDNRPISELMGTPRNELH</sequence>
<dbReference type="InterPro" id="IPR051694">
    <property type="entry name" value="Immunoregulatory_rcpt-like"/>
</dbReference>
<dbReference type="EMBL" id="KZ824423">
    <property type="protein sequence ID" value="RAL04510.1"/>
    <property type="molecule type" value="Genomic_DNA"/>
</dbReference>
<evidence type="ECO:0008006" key="10">
    <source>
        <dbReference type="Google" id="ProtNLM"/>
    </source>
</evidence>
<feature type="region of interest" description="Disordered" evidence="5">
    <location>
        <begin position="258"/>
        <end position="286"/>
    </location>
</feature>